<dbReference type="AlphaFoldDB" id="A0AAW7DR23"/>
<sequence>MHQHRLNSQGLEDKQGRIFINPKNLGLSDLSGVRLLRCAVDTVRQLYRGKIRQGVLELFEQSGMVKLGGHDFHAGRIGRDSGYQFRLQNADMGVILLIKNFNVKETDHGPHLKIEVSPHTIENHTPKNLQALLDGLAELVLEDQEYNQCAVHIALDLQGWEPSVDIVNRLQCRSRRVRDISGISSYDFAADSTVYGKNQSFMWGSAGSVQLAIYNKTLQARSTDKLDFWRSLWSQAYSDFDTPMFNPDETVWRIELRYHHSVIQQFAEGSVNTETGECIYTRSFAEFAPHLEGLWRYGFNSFKLLEQKGVYDPAWTLFAQDAQVQTGVESLLDDTEYKRYYKTASGFSGKNVELFMGNFVSLLAREKVGAKKAFDRLQEWECWPVIQEHFENKGMTERDIYKWLRDKLTERTIRWGVAV</sequence>
<name>A0AAW7DR23_9GAMM</name>
<dbReference type="EMBL" id="JACANB010000003">
    <property type="protein sequence ID" value="MDM1696291.1"/>
    <property type="molecule type" value="Genomic_DNA"/>
</dbReference>
<protein>
    <recommendedName>
        <fullName evidence="3">Replication initiation factor</fullName>
    </recommendedName>
</protein>
<organism evidence="1 2">
    <name type="scientific">Thiopseudomonas alkaliphila</name>
    <dbReference type="NCBI Taxonomy" id="1697053"/>
    <lineage>
        <taxon>Bacteria</taxon>
        <taxon>Pseudomonadati</taxon>
        <taxon>Pseudomonadota</taxon>
        <taxon>Gammaproteobacteria</taxon>
        <taxon>Pseudomonadales</taxon>
        <taxon>Pseudomonadaceae</taxon>
        <taxon>Thiopseudomonas</taxon>
    </lineage>
</organism>
<evidence type="ECO:0000313" key="1">
    <source>
        <dbReference type="EMBL" id="MDM1696291.1"/>
    </source>
</evidence>
<evidence type="ECO:0000313" key="2">
    <source>
        <dbReference type="Proteomes" id="UP001173465"/>
    </source>
</evidence>
<gene>
    <name evidence="1" type="ORF">HX099_06395</name>
</gene>
<evidence type="ECO:0008006" key="3">
    <source>
        <dbReference type="Google" id="ProtNLM"/>
    </source>
</evidence>
<comment type="caution">
    <text evidence="1">The sequence shown here is derived from an EMBL/GenBank/DDBJ whole genome shotgun (WGS) entry which is preliminary data.</text>
</comment>
<proteinExistence type="predicted"/>
<dbReference type="Proteomes" id="UP001173465">
    <property type="component" value="Unassembled WGS sequence"/>
</dbReference>
<reference evidence="1" key="1">
    <citation type="submission" date="2020-06" db="EMBL/GenBank/DDBJ databases">
        <authorList>
            <person name="Dong N."/>
        </authorList>
    </citation>
    <scope>NUCLEOTIDE SEQUENCE</scope>
    <source>
        <strain evidence="1">DF46-2-2</strain>
    </source>
</reference>
<reference evidence="1" key="2">
    <citation type="journal article" date="2022" name="Sci. Total Environ.">
        <title>Prevalence, transmission, and molecular epidemiology of tet(X)-positive bacteria among humans, animals, and environmental niches in China: An epidemiological, and genomic-based study.</title>
        <authorList>
            <person name="Dong N."/>
            <person name="Zeng Y."/>
            <person name="Cai C."/>
            <person name="Sun C."/>
            <person name="Lu J."/>
            <person name="Liu C."/>
            <person name="Zhou H."/>
            <person name="Sun Q."/>
            <person name="Shu L."/>
            <person name="Wang H."/>
            <person name="Wang Y."/>
            <person name="Wang S."/>
            <person name="Wu C."/>
            <person name="Chan E.W."/>
            <person name="Chen G."/>
            <person name="Shen Z."/>
            <person name="Chen S."/>
            <person name="Zhang R."/>
        </authorList>
    </citation>
    <scope>NUCLEOTIDE SEQUENCE</scope>
    <source>
        <strain evidence="1">DF46-2-2</strain>
    </source>
</reference>
<accession>A0AAW7DR23</accession>